<keyword evidence="2" id="KW-0723">Serine/threonine-protein kinase</keyword>
<dbReference type="Proteomes" id="UP000692816">
    <property type="component" value="Unassembled WGS sequence"/>
</dbReference>
<keyword evidence="3" id="KW-1185">Reference proteome</keyword>
<dbReference type="EMBL" id="JAGEPA010000001">
    <property type="protein sequence ID" value="MBO1428980.1"/>
    <property type="molecule type" value="Genomic_DNA"/>
</dbReference>
<keyword evidence="2" id="KW-0808">Transferase</keyword>
<dbReference type="InterPro" id="IPR000719">
    <property type="entry name" value="Prot_kinase_dom"/>
</dbReference>
<dbReference type="InterPro" id="IPR045269">
    <property type="entry name" value="Atg1-like"/>
</dbReference>
<gene>
    <name evidence="2" type="ORF">J4P68_05990</name>
</gene>
<organism evidence="2 3">
    <name type="scientific">Bradyrhizobium quebecense</name>
    <dbReference type="NCBI Taxonomy" id="2748629"/>
    <lineage>
        <taxon>Bacteria</taxon>
        <taxon>Pseudomonadati</taxon>
        <taxon>Pseudomonadota</taxon>
        <taxon>Alphaproteobacteria</taxon>
        <taxon>Hyphomicrobiales</taxon>
        <taxon>Nitrobacteraceae</taxon>
        <taxon>Bradyrhizobium</taxon>
    </lineage>
</organism>
<feature type="domain" description="Protein kinase" evidence="1">
    <location>
        <begin position="27"/>
        <end position="287"/>
    </location>
</feature>
<accession>A0ABS3MC00</accession>
<protein>
    <submittedName>
        <fullName evidence="2">Serine/threonine protein kinase</fullName>
    </submittedName>
</protein>
<dbReference type="PANTHER" id="PTHR24348">
    <property type="entry name" value="SERINE/THREONINE-PROTEIN KINASE UNC-51-RELATED"/>
    <property type="match status" value="1"/>
</dbReference>
<evidence type="ECO:0000313" key="3">
    <source>
        <dbReference type="Proteomes" id="UP000692816"/>
    </source>
</evidence>
<dbReference type="SMART" id="SM00220">
    <property type="entry name" value="S_TKc"/>
    <property type="match status" value="1"/>
</dbReference>
<dbReference type="PROSITE" id="PS50011">
    <property type="entry name" value="PROTEIN_KINASE_DOM"/>
    <property type="match status" value="1"/>
</dbReference>
<comment type="caution">
    <text evidence="2">The sequence shown here is derived from an EMBL/GenBank/DDBJ whole genome shotgun (WGS) entry which is preliminary data.</text>
</comment>
<dbReference type="SUPFAM" id="SSF56112">
    <property type="entry name" value="Protein kinase-like (PK-like)"/>
    <property type="match status" value="1"/>
</dbReference>
<reference evidence="2" key="1">
    <citation type="journal article" date="2021" name="Int. J. Syst. Evol. Microbiol.">
        <title>Bradyrhizobium septentrionale sp. nov. (sv. septentrionale) and Bradyrhizobium quebecense sp. nov. (sv. septentrionale) associated with legumes native to Canada possess rearranged symbiosis genes and numerous insertion sequences.</title>
        <authorList>
            <person name="Bromfield E.S.P."/>
            <person name="Cloutier S."/>
        </authorList>
    </citation>
    <scope>NUCLEOTIDE SEQUENCE</scope>
    <source>
        <strain evidence="2">12S5</strain>
    </source>
</reference>
<dbReference type="InterPro" id="IPR011009">
    <property type="entry name" value="Kinase-like_dom_sf"/>
</dbReference>
<dbReference type="CDD" id="cd14014">
    <property type="entry name" value="STKc_PknB_like"/>
    <property type="match status" value="1"/>
</dbReference>
<dbReference type="PANTHER" id="PTHR24348:SF68">
    <property type="entry name" value="SERINE_THREONINE-PROTEIN KINASE ATG1C"/>
    <property type="match status" value="1"/>
</dbReference>
<sequence length="287" mass="32263">MPLNISTELAVPFVVDIDQAKADFPEFEFVSALTPSEQKAAFHVRRGGEDLCLKIIAPNHSLERAQREVAAMQEIDHPNVVKLVEYVFTSKGGRTTHYMVEEFIKGHDLAQDIRPGHCWPLEQVKKVFGELCDGLSELRRRNIVHRDLKPNNIRIRENGSPVIIDFGLARMLDLDSLTQTGMKVGTPLYFSPEQCVGDKHSIDHRTDLYALGAIMFQATTGKHPCHTARTVDELFQAVCEGVKISHDTDFSSLPDGLKMIITRLLEKERSRRPVSADLVAKLLRGIQ</sequence>
<name>A0ABS3MC00_9BRAD</name>
<proteinExistence type="predicted"/>
<dbReference type="Gene3D" id="1.10.510.10">
    <property type="entry name" value="Transferase(Phosphotransferase) domain 1"/>
    <property type="match status" value="1"/>
</dbReference>
<dbReference type="Pfam" id="PF00069">
    <property type="entry name" value="Pkinase"/>
    <property type="match status" value="1"/>
</dbReference>
<dbReference type="GO" id="GO:0004674">
    <property type="term" value="F:protein serine/threonine kinase activity"/>
    <property type="evidence" value="ECO:0007669"/>
    <property type="project" value="UniProtKB-KW"/>
</dbReference>
<evidence type="ECO:0000313" key="2">
    <source>
        <dbReference type="EMBL" id="MBO1428980.1"/>
    </source>
</evidence>
<keyword evidence="2" id="KW-0418">Kinase</keyword>
<dbReference type="RefSeq" id="WP_207831165.1">
    <property type="nucleotide sequence ID" value="NZ_CP088282.1"/>
</dbReference>
<evidence type="ECO:0000259" key="1">
    <source>
        <dbReference type="PROSITE" id="PS50011"/>
    </source>
</evidence>